<dbReference type="InterPro" id="IPR019109">
    <property type="entry name" value="MamF_MmsF"/>
</dbReference>
<evidence type="ECO:0000313" key="8">
    <source>
        <dbReference type="Proteomes" id="UP000183788"/>
    </source>
</evidence>
<keyword evidence="3 5" id="KW-1133">Transmembrane helix</keyword>
<evidence type="ECO:0000313" key="6">
    <source>
        <dbReference type="EMBL" id="SFW81508.1"/>
    </source>
</evidence>
<evidence type="ECO:0000313" key="9">
    <source>
        <dbReference type="Proteomes" id="UP001326715"/>
    </source>
</evidence>
<evidence type="ECO:0000313" key="7">
    <source>
        <dbReference type="EMBL" id="WQG90856.1"/>
    </source>
</evidence>
<evidence type="ECO:0000256" key="1">
    <source>
        <dbReference type="ARBA" id="ARBA00004141"/>
    </source>
</evidence>
<feature type="transmembrane region" description="Helical" evidence="5">
    <location>
        <begin position="61"/>
        <end position="83"/>
    </location>
</feature>
<dbReference type="OrthoDB" id="9808930at2"/>
<feature type="transmembrane region" description="Helical" evidence="5">
    <location>
        <begin position="104"/>
        <end position="122"/>
    </location>
</feature>
<name>A0A1K1SBP0_9BACT</name>
<feature type="transmembrane region" description="Helical" evidence="5">
    <location>
        <begin position="12"/>
        <end position="41"/>
    </location>
</feature>
<comment type="subcellular location">
    <subcellularLocation>
        <location evidence="1">Membrane</location>
        <topology evidence="1">Multi-pass membrane protein</topology>
    </subcellularLocation>
</comment>
<keyword evidence="4 5" id="KW-0472">Membrane</keyword>
<protein>
    <submittedName>
        <fullName evidence="7">DUF4870 domain-containing protein</fullName>
    </submittedName>
</protein>
<dbReference type="Proteomes" id="UP001326715">
    <property type="component" value="Chromosome"/>
</dbReference>
<dbReference type="AlphaFoldDB" id="A0A1K1SBP0"/>
<gene>
    <name evidence="6" type="ORF">SAMN05661012_05086</name>
    <name evidence="7" type="ORF">SR876_05060</name>
</gene>
<dbReference type="EMBL" id="CP140154">
    <property type="protein sequence ID" value="WQG90856.1"/>
    <property type="molecule type" value="Genomic_DNA"/>
</dbReference>
<evidence type="ECO:0000256" key="5">
    <source>
        <dbReference type="SAM" id="Phobius"/>
    </source>
</evidence>
<dbReference type="EMBL" id="FPIZ01000020">
    <property type="protein sequence ID" value="SFW81508.1"/>
    <property type="molecule type" value="Genomic_DNA"/>
</dbReference>
<reference evidence="6 8" key="1">
    <citation type="submission" date="2016-11" db="EMBL/GenBank/DDBJ databases">
        <authorList>
            <person name="Jaros S."/>
            <person name="Januszkiewicz K."/>
            <person name="Wedrychowicz H."/>
        </authorList>
    </citation>
    <scope>NUCLEOTIDE SEQUENCE [LARGE SCALE GENOMIC DNA]</scope>
    <source>
        <strain evidence="6 8">DSM 784</strain>
    </source>
</reference>
<evidence type="ECO:0000256" key="3">
    <source>
        <dbReference type="ARBA" id="ARBA00022989"/>
    </source>
</evidence>
<sequence>MNQKDERTWAVIISLGGIIGMTIGWFSPVGNIIAVLILWLIKRDQSSLLNAMGKEALNFQITMSILVLIVNFIFFILSAMWTFSTFFWTSYSSGFHFSAFKGRNNIVFIINLIFSIIAAVRANNGELYRYPFSWRIVK</sequence>
<keyword evidence="9" id="KW-1185">Reference proteome</keyword>
<dbReference type="Proteomes" id="UP000183788">
    <property type="component" value="Unassembled WGS sequence"/>
</dbReference>
<evidence type="ECO:0000256" key="4">
    <source>
        <dbReference type="ARBA" id="ARBA00023136"/>
    </source>
</evidence>
<accession>A0A1K1SBP0</accession>
<dbReference type="Pfam" id="PF09685">
    <property type="entry name" value="MamF_MmsF"/>
    <property type="match status" value="1"/>
</dbReference>
<organism evidence="6 8">
    <name type="scientific">Chitinophaga sancti</name>
    <dbReference type="NCBI Taxonomy" id="1004"/>
    <lineage>
        <taxon>Bacteria</taxon>
        <taxon>Pseudomonadati</taxon>
        <taxon>Bacteroidota</taxon>
        <taxon>Chitinophagia</taxon>
        <taxon>Chitinophagales</taxon>
        <taxon>Chitinophagaceae</taxon>
        <taxon>Chitinophaga</taxon>
    </lineage>
</organism>
<evidence type="ECO:0000256" key="2">
    <source>
        <dbReference type="ARBA" id="ARBA00022692"/>
    </source>
</evidence>
<proteinExistence type="predicted"/>
<keyword evidence="2 5" id="KW-0812">Transmembrane</keyword>
<dbReference type="STRING" id="1004.SAMN05661012_05086"/>
<reference evidence="7 9" key="2">
    <citation type="submission" date="2023-11" db="EMBL/GenBank/DDBJ databases">
        <title>MicrobeMod: A computational toolkit for identifying prokaryotic methylation and restriction-modification with nanopore sequencing.</title>
        <authorList>
            <person name="Crits-Christoph A."/>
            <person name="Kang S.C."/>
            <person name="Lee H."/>
            <person name="Ostrov N."/>
        </authorList>
    </citation>
    <scope>NUCLEOTIDE SEQUENCE [LARGE SCALE GENOMIC DNA]</scope>
    <source>
        <strain evidence="7 9">ATCC 23090</strain>
    </source>
</reference>
<dbReference type="RefSeq" id="WP_072364118.1">
    <property type="nucleotide sequence ID" value="NZ_CP139972.1"/>
</dbReference>